<accession>A0ABQ9JNT6</accession>
<organism evidence="1 2">
    <name type="scientific">Molorchus minor</name>
    <dbReference type="NCBI Taxonomy" id="1323400"/>
    <lineage>
        <taxon>Eukaryota</taxon>
        <taxon>Metazoa</taxon>
        <taxon>Ecdysozoa</taxon>
        <taxon>Arthropoda</taxon>
        <taxon>Hexapoda</taxon>
        <taxon>Insecta</taxon>
        <taxon>Pterygota</taxon>
        <taxon>Neoptera</taxon>
        <taxon>Endopterygota</taxon>
        <taxon>Coleoptera</taxon>
        <taxon>Polyphaga</taxon>
        <taxon>Cucujiformia</taxon>
        <taxon>Chrysomeloidea</taxon>
        <taxon>Cerambycidae</taxon>
        <taxon>Lamiinae</taxon>
        <taxon>Monochamini</taxon>
        <taxon>Molorchus</taxon>
    </lineage>
</organism>
<dbReference type="Proteomes" id="UP001162164">
    <property type="component" value="Unassembled WGS sequence"/>
</dbReference>
<dbReference type="Gene3D" id="3.30.70.1820">
    <property type="entry name" value="L1 transposable element, RRM domain"/>
    <property type="match status" value="1"/>
</dbReference>
<comment type="caution">
    <text evidence="1">The sequence shown here is derived from an EMBL/GenBank/DDBJ whole genome shotgun (WGS) entry which is preliminary data.</text>
</comment>
<name>A0ABQ9JNT6_9CUCU</name>
<gene>
    <name evidence="1" type="ORF">NQ317_004902</name>
</gene>
<sequence length="218" mass="25451">MAGGRAAKNNQEEDTDNMEKLINKVCTSFTKQLEVKMDDRFERFDKKLGEMSNTIKSLNITLSNNTKCINKLEKQYDLLDQIVKRNTLRFLGLEERDDEDIVDTVIKFINNRLRIPCNIRDIDCAFRIGKGKNETDKPRPTLVSFIQNIKRNEVINARKVLKNSDYTIFEDLTTRSYELLQEAKKKYGKNRAWSSGGRVYVWNDAQKRKMLLNTISDL</sequence>
<evidence type="ECO:0000313" key="2">
    <source>
        <dbReference type="Proteomes" id="UP001162164"/>
    </source>
</evidence>
<dbReference type="EMBL" id="JAPWTJ010000304">
    <property type="protein sequence ID" value="KAJ8979908.1"/>
    <property type="molecule type" value="Genomic_DNA"/>
</dbReference>
<keyword evidence="2" id="KW-1185">Reference proteome</keyword>
<protein>
    <submittedName>
        <fullName evidence="1">Uncharacterized protein</fullName>
    </submittedName>
</protein>
<proteinExistence type="predicted"/>
<reference evidence="1" key="1">
    <citation type="journal article" date="2023" name="Insect Mol. Biol.">
        <title>Genome sequencing provides insights into the evolution of gene families encoding plant cell wall-degrading enzymes in longhorned beetles.</title>
        <authorList>
            <person name="Shin N.R."/>
            <person name="Okamura Y."/>
            <person name="Kirsch R."/>
            <person name="Pauchet Y."/>
        </authorList>
    </citation>
    <scope>NUCLEOTIDE SEQUENCE</scope>
    <source>
        <strain evidence="1">MMC_N1</strain>
    </source>
</reference>
<evidence type="ECO:0000313" key="1">
    <source>
        <dbReference type="EMBL" id="KAJ8979908.1"/>
    </source>
</evidence>